<dbReference type="PANTHER" id="PTHR43184">
    <property type="entry name" value="MAJOR FACILITATOR SUPERFAMILY TRANSPORTER 16, ISOFORM B"/>
    <property type="match status" value="1"/>
</dbReference>
<evidence type="ECO:0000256" key="1">
    <source>
        <dbReference type="ARBA" id="ARBA00004141"/>
    </source>
</evidence>
<sequence>MDRRGPTPAVRVCVAGGRGQARPKGYAVVRVDFSISGDCLYVTCGVPQGSVCLVVYNQRNTLSVLRNSEQHNSSGRNAIDNQRNTIYEHRNTLSSLRNTIDNQRNAISVLRNSEQHNSGHRNTIEHNAEHRNTLPVLRNTIDNQRNTLPVLRNSEQHNSSGRNAIDNQRNTLSVLRNSEQHNTIEHNAIPVLRNSEQHNSSGRNTIYEHRNTLPVLRNSEQRNSGRRNTVFGAFSTCCFVGGIGGTALGVGISQAMFCIKLVRYGLMFWLPLYSVRWLGHSLTDAGTVAMAFECGGVVGSATIGLIVDRYMGGRAILTCLVAVLASTLALSVFALTSLVANSTQHCLLLALAGVGNCGPDVLLAGSVAVGIGERGGVGGAGVAGVVNGMGSLGTVLEGPIVAITVTYLGWNALMALMVAVSFIAVLVLLRAHVYVRTHTRTRSLA</sequence>
<dbReference type="InterPro" id="IPR011701">
    <property type="entry name" value="MFS"/>
</dbReference>
<protein>
    <submittedName>
        <fullName evidence="6">Uncharacterized protein</fullName>
    </submittedName>
</protein>
<keyword evidence="2 5" id="KW-0812">Transmembrane</keyword>
<dbReference type="Gene3D" id="1.20.1250.20">
    <property type="entry name" value="MFS general substrate transporter like domains"/>
    <property type="match status" value="1"/>
</dbReference>
<dbReference type="GO" id="GO:0022857">
    <property type="term" value="F:transmembrane transporter activity"/>
    <property type="evidence" value="ECO:0007669"/>
    <property type="project" value="InterPro"/>
</dbReference>
<proteinExistence type="predicted"/>
<dbReference type="AlphaFoldDB" id="A0AAE1NPF7"/>
<reference evidence="6" key="1">
    <citation type="submission" date="2023-11" db="EMBL/GenBank/DDBJ databases">
        <title>Genome assemblies of two species of porcelain crab, Petrolisthes cinctipes and Petrolisthes manimaculis (Anomura: Porcellanidae).</title>
        <authorList>
            <person name="Angst P."/>
        </authorList>
    </citation>
    <scope>NUCLEOTIDE SEQUENCE</scope>
    <source>
        <strain evidence="6">PB745_02</strain>
        <tissue evidence="6">Gill</tissue>
    </source>
</reference>
<gene>
    <name evidence="6" type="ORF">Pmani_033468</name>
</gene>
<keyword evidence="7" id="KW-1185">Reference proteome</keyword>
<keyword evidence="3 5" id="KW-1133">Transmembrane helix</keyword>
<feature type="transmembrane region" description="Helical" evidence="5">
    <location>
        <begin position="230"/>
        <end position="249"/>
    </location>
</feature>
<evidence type="ECO:0000256" key="3">
    <source>
        <dbReference type="ARBA" id="ARBA00022989"/>
    </source>
</evidence>
<comment type="caution">
    <text evidence="6">The sequence shown here is derived from an EMBL/GenBank/DDBJ whole genome shotgun (WGS) entry which is preliminary data.</text>
</comment>
<feature type="transmembrane region" description="Helical" evidence="5">
    <location>
        <begin position="319"/>
        <end position="340"/>
    </location>
</feature>
<accession>A0AAE1NPF7</accession>
<evidence type="ECO:0000313" key="6">
    <source>
        <dbReference type="EMBL" id="KAK4293865.1"/>
    </source>
</evidence>
<dbReference type="PANTHER" id="PTHR43184:SF30">
    <property type="entry name" value="MFS DOMAIN-CONTAINING PROTEIN"/>
    <property type="match status" value="1"/>
</dbReference>
<name>A0AAE1NPF7_9EUCA</name>
<dbReference type="EMBL" id="JAWZYT010004435">
    <property type="protein sequence ID" value="KAK4293865.1"/>
    <property type="molecule type" value="Genomic_DNA"/>
</dbReference>
<dbReference type="Pfam" id="PF07690">
    <property type="entry name" value="MFS_1"/>
    <property type="match status" value="1"/>
</dbReference>
<feature type="transmembrane region" description="Helical" evidence="5">
    <location>
        <begin position="407"/>
        <end position="429"/>
    </location>
</feature>
<evidence type="ECO:0000256" key="2">
    <source>
        <dbReference type="ARBA" id="ARBA00022692"/>
    </source>
</evidence>
<keyword evidence="4 5" id="KW-0472">Membrane</keyword>
<evidence type="ECO:0000313" key="7">
    <source>
        <dbReference type="Proteomes" id="UP001292094"/>
    </source>
</evidence>
<dbReference type="GO" id="GO:0016020">
    <property type="term" value="C:membrane"/>
    <property type="evidence" value="ECO:0007669"/>
    <property type="project" value="UniProtKB-SubCell"/>
</dbReference>
<evidence type="ECO:0000256" key="4">
    <source>
        <dbReference type="ARBA" id="ARBA00023136"/>
    </source>
</evidence>
<dbReference type="Proteomes" id="UP001292094">
    <property type="component" value="Unassembled WGS sequence"/>
</dbReference>
<evidence type="ECO:0000256" key="5">
    <source>
        <dbReference type="SAM" id="Phobius"/>
    </source>
</evidence>
<dbReference type="SUPFAM" id="SSF103473">
    <property type="entry name" value="MFS general substrate transporter"/>
    <property type="match status" value="1"/>
</dbReference>
<dbReference type="InterPro" id="IPR036259">
    <property type="entry name" value="MFS_trans_sf"/>
</dbReference>
<organism evidence="6 7">
    <name type="scientific">Petrolisthes manimaculis</name>
    <dbReference type="NCBI Taxonomy" id="1843537"/>
    <lineage>
        <taxon>Eukaryota</taxon>
        <taxon>Metazoa</taxon>
        <taxon>Ecdysozoa</taxon>
        <taxon>Arthropoda</taxon>
        <taxon>Crustacea</taxon>
        <taxon>Multicrustacea</taxon>
        <taxon>Malacostraca</taxon>
        <taxon>Eumalacostraca</taxon>
        <taxon>Eucarida</taxon>
        <taxon>Decapoda</taxon>
        <taxon>Pleocyemata</taxon>
        <taxon>Anomura</taxon>
        <taxon>Galatheoidea</taxon>
        <taxon>Porcellanidae</taxon>
        <taxon>Petrolisthes</taxon>
    </lineage>
</organism>
<comment type="subcellular location">
    <subcellularLocation>
        <location evidence="1">Membrane</location>
        <topology evidence="1">Multi-pass membrane protein</topology>
    </subcellularLocation>
</comment>
<feature type="transmembrane region" description="Helical" evidence="5">
    <location>
        <begin position="285"/>
        <end position="307"/>
    </location>
</feature>